<feature type="domain" description="Peptidase S33 tripeptidyl aminopeptidase-like C-terminal" evidence="1">
    <location>
        <begin position="222"/>
        <end position="279"/>
    </location>
</feature>
<dbReference type="Proteomes" id="UP000306552">
    <property type="component" value="Unassembled WGS sequence"/>
</dbReference>
<sequence>MVKSIIKSFVPKLMGFRLMALYKIKPKKAIHKAFLLFCTPRGGFVKAHQKDYLKAHQAGTIPYKKINIQTYHWPGKGPKILLLHGWDSHTFRWKGLVKKLRALDYDIVACDAPAHGYSEGNILNVPIYDEVVQLMIDKFDPSILIGHSLGAMTCVYNQHKQNKTNINKMVLLGSPSNMVRVMKGFQKILGLSDNFMSVTEDYFESRYRYRFKEFSISSFAQDVNIPSLVIHDKYDKIVPYKEAVAIDKALKESELILTEGAGHSLNTNCIEEEVIKFLKH</sequence>
<feature type="domain" description="Serine aminopeptidase S33" evidence="2">
    <location>
        <begin position="80"/>
        <end position="178"/>
    </location>
</feature>
<name>A0A4U5TRC0_9FLAO</name>
<dbReference type="Pfam" id="PF08386">
    <property type="entry name" value="Abhydrolase_4"/>
    <property type="match status" value="1"/>
</dbReference>
<keyword evidence="4" id="KW-1185">Reference proteome</keyword>
<dbReference type="GO" id="GO:0016787">
    <property type="term" value="F:hydrolase activity"/>
    <property type="evidence" value="ECO:0007669"/>
    <property type="project" value="UniProtKB-KW"/>
</dbReference>
<comment type="caution">
    <text evidence="3">The sequence shown here is derived from an EMBL/GenBank/DDBJ whole genome shotgun (WGS) entry which is preliminary data.</text>
</comment>
<accession>A0A4U5TRC0</accession>
<dbReference type="Pfam" id="PF12146">
    <property type="entry name" value="Hydrolase_4"/>
    <property type="match status" value="1"/>
</dbReference>
<dbReference type="InterPro" id="IPR029058">
    <property type="entry name" value="AB_hydrolase_fold"/>
</dbReference>
<proteinExistence type="predicted"/>
<evidence type="ECO:0000259" key="2">
    <source>
        <dbReference type="Pfam" id="PF12146"/>
    </source>
</evidence>
<dbReference type="Gene3D" id="3.40.50.1820">
    <property type="entry name" value="alpha/beta hydrolase"/>
    <property type="match status" value="1"/>
</dbReference>
<dbReference type="SUPFAM" id="SSF53474">
    <property type="entry name" value="alpha/beta-Hydrolases"/>
    <property type="match status" value="1"/>
</dbReference>
<gene>
    <name evidence="3" type="ORF">FCN74_07115</name>
</gene>
<reference evidence="3 4" key="1">
    <citation type="submission" date="2019-04" db="EMBL/GenBank/DDBJ databases">
        <title>Psychroflexus halotolerans sp. nov., isolated from a marine solar saltern.</title>
        <authorList>
            <person name="Feng X."/>
        </authorList>
    </citation>
    <scope>NUCLEOTIDE SEQUENCE [LARGE SCALE GENOMIC DNA]</scope>
    <source>
        <strain evidence="3 4">WDS2C27</strain>
    </source>
</reference>
<dbReference type="EMBL" id="SWMU01000002">
    <property type="protein sequence ID" value="TKS56789.1"/>
    <property type="molecule type" value="Genomic_DNA"/>
</dbReference>
<dbReference type="InterPro" id="IPR013595">
    <property type="entry name" value="Pept_S33_TAP-like_C"/>
</dbReference>
<dbReference type="AlphaFoldDB" id="A0A4U5TRC0"/>
<organism evidence="3 4">
    <name type="scientific">Mesohalobacter halotolerans</name>
    <dbReference type="NCBI Taxonomy" id="1883405"/>
    <lineage>
        <taxon>Bacteria</taxon>
        <taxon>Pseudomonadati</taxon>
        <taxon>Bacteroidota</taxon>
        <taxon>Flavobacteriia</taxon>
        <taxon>Flavobacteriales</taxon>
        <taxon>Flavobacteriaceae</taxon>
        <taxon>Mesohalobacter</taxon>
    </lineage>
</organism>
<dbReference type="OrthoDB" id="9785847at2"/>
<dbReference type="PANTHER" id="PTHR46438">
    <property type="entry name" value="ALPHA/BETA-HYDROLASES SUPERFAMILY PROTEIN"/>
    <property type="match status" value="1"/>
</dbReference>
<protein>
    <submittedName>
        <fullName evidence="3">Alpha/beta hydrolase</fullName>
    </submittedName>
</protein>
<dbReference type="InterPro" id="IPR022742">
    <property type="entry name" value="Hydrolase_4"/>
</dbReference>
<dbReference type="RefSeq" id="WP_138931891.1">
    <property type="nucleotide sequence ID" value="NZ_SWMU01000002.1"/>
</dbReference>
<dbReference type="PANTHER" id="PTHR46438:SF11">
    <property type="entry name" value="LIPASE-RELATED"/>
    <property type="match status" value="1"/>
</dbReference>
<evidence type="ECO:0000259" key="1">
    <source>
        <dbReference type="Pfam" id="PF08386"/>
    </source>
</evidence>
<evidence type="ECO:0000313" key="3">
    <source>
        <dbReference type="EMBL" id="TKS56789.1"/>
    </source>
</evidence>
<keyword evidence="3" id="KW-0378">Hydrolase</keyword>
<evidence type="ECO:0000313" key="4">
    <source>
        <dbReference type="Proteomes" id="UP000306552"/>
    </source>
</evidence>